<dbReference type="Proteomes" id="UP001064048">
    <property type="component" value="Chromosome 13"/>
</dbReference>
<name>A0ACC0JA88_CHOFU</name>
<comment type="caution">
    <text evidence="1">The sequence shown here is derived from an EMBL/GenBank/DDBJ whole genome shotgun (WGS) entry which is preliminary data.</text>
</comment>
<dbReference type="EMBL" id="CM046113">
    <property type="protein sequence ID" value="KAI8421043.1"/>
    <property type="molecule type" value="Genomic_DNA"/>
</dbReference>
<organism evidence="1 2">
    <name type="scientific">Choristoneura fumiferana</name>
    <name type="common">Spruce budworm moth</name>
    <name type="synonym">Archips fumiferana</name>
    <dbReference type="NCBI Taxonomy" id="7141"/>
    <lineage>
        <taxon>Eukaryota</taxon>
        <taxon>Metazoa</taxon>
        <taxon>Ecdysozoa</taxon>
        <taxon>Arthropoda</taxon>
        <taxon>Hexapoda</taxon>
        <taxon>Insecta</taxon>
        <taxon>Pterygota</taxon>
        <taxon>Neoptera</taxon>
        <taxon>Endopterygota</taxon>
        <taxon>Lepidoptera</taxon>
        <taxon>Glossata</taxon>
        <taxon>Ditrysia</taxon>
        <taxon>Tortricoidea</taxon>
        <taxon>Tortricidae</taxon>
        <taxon>Tortricinae</taxon>
        <taxon>Choristoneura</taxon>
    </lineage>
</organism>
<protein>
    <submittedName>
        <fullName evidence="1">Uncharacterized protein</fullName>
    </submittedName>
</protein>
<reference evidence="1 2" key="1">
    <citation type="journal article" date="2022" name="Genome Biol. Evol.">
        <title>The Spruce Budworm Genome: Reconstructing the Evolutionary History of Antifreeze Proteins.</title>
        <authorList>
            <person name="Beliveau C."/>
            <person name="Gagne P."/>
            <person name="Picq S."/>
            <person name="Vernygora O."/>
            <person name="Keeling C.I."/>
            <person name="Pinkney K."/>
            <person name="Doucet D."/>
            <person name="Wen F."/>
            <person name="Johnston J.S."/>
            <person name="Maaroufi H."/>
            <person name="Boyle B."/>
            <person name="Laroche J."/>
            <person name="Dewar K."/>
            <person name="Juretic N."/>
            <person name="Blackburn G."/>
            <person name="Nisole A."/>
            <person name="Brunet B."/>
            <person name="Brandao M."/>
            <person name="Lumley L."/>
            <person name="Duan J."/>
            <person name="Quan G."/>
            <person name="Lucarotti C.J."/>
            <person name="Roe A.D."/>
            <person name="Sperling F.A.H."/>
            <person name="Levesque R.C."/>
            <person name="Cusson M."/>
        </authorList>
    </citation>
    <scope>NUCLEOTIDE SEQUENCE [LARGE SCALE GENOMIC DNA]</scope>
    <source>
        <strain evidence="1">Glfc:IPQL:Cfum</strain>
    </source>
</reference>
<gene>
    <name evidence="1" type="ORF">MSG28_008172</name>
</gene>
<sequence length="241" mass="26457">MENDPNKKESKGKRLLKKALRRNSKSSNGSQSSEPSTTVSRSKSFENKQQSLEINDSAPLPILDGTKPSPVGGAARGKAERAPPPLERIPIDEKKSKKMVDIQESRNEVYEEAASASKSDANATSLKLDNTVRNSEAESSKKSLKRKLEEESGAGTSGASTTSDTDADDKDPSKDKKKKNRCAVCRKKVGLTGFECRCGGLFCAVHRYSDKHECSFDYRELGAQEIRRNNPVVVSQKIHKI</sequence>
<keyword evidence="2" id="KW-1185">Reference proteome</keyword>
<evidence type="ECO:0000313" key="1">
    <source>
        <dbReference type="EMBL" id="KAI8421043.1"/>
    </source>
</evidence>
<evidence type="ECO:0000313" key="2">
    <source>
        <dbReference type="Proteomes" id="UP001064048"/>
    </source>
</evidence>
<accession>A0ACC0JA88</accession>
<proteinExistence type="predicted"/>